<keyword evidence="1" id="KW-0472">Membrane</keyword>
<dbReference type="OrthoDB" id="2345119at2759"/>
<sequence>MGDIPFFCPENYPYSSHLIHTACQVRAANLLIIWISPVLSLLVVIMALIIAFCCTDSDECCV</sequence>
<proteinExistence type="predicted"/>
<organism evidence="2 3">
    <name type="scientific">Glomus cerebriforme</name>
    <dbReference type="NCBI Taxonomy" id="658196"/>
    <lineage>
        <taxon>Eukaryota</taxon>
        <taxon>Fungi</taxon>
        <taxon>Fungi incertae sedis</taxon>
        <taxon>Mucoromycota</taxon>
        <taxon>Glomeromycotina</taxon>
        <taxon>Glomeromycetes</taxon>
        <taxon>Glomerales</taxon>
        <taxon>Glomeraceae</taxon>
        <taxon>Glomus</taxon>
    </lineage>
</organism>
<dbReference type="EMBL" id="QKYT01000019">
    <property type="protein sequence ID" value="RIA98196.1"/>
    <property type="molecule type" value="Genomic_DNA"/>
</dbReference>
<protein>
    <submittedName>
        <fullName evidence="2">Uncharacterized protein</fullName>
    </submittedName>
</protein>
<dbReference type="AlphaFoldDB" id="A0A397TMQ5"/>
<evidence type="ECO:0000313" key="2">
    <source>
        <dbReference type="EMBL" id="RIA98196.1"/>
    </source>
</evidence>
<name>A0A397TMQ5_9GLOM</name>
<dbReference type="Proteomes" id="UP000265703">
    <property type="component" value="Unassembled WGS sequence"/>
</dbReference>
<feature type="transmembrane region" description="Helical" evidence="1">
    <location>
        <begin position="30"/>
        <end position="52"/>
    </location>
</feature>
<accession>A0A397TMQ5</accession>
<gene>
    <name evidence="2" type="ORF">C1645_750513</name>
</gene>
<keyword evidence="1" id="KW-1133">Transmembrane helix</keyword>
<keyword evidence="3" id="KW-1185">Reference proteome</keyword>
<keyword evidence="1" id="KW-0812">Transmembrane</keyword>
<evidence type="ECO:0000256" key="1">
    <source>
        <dbReference type="SAM" id="Phobius"/>
    </source>
</evidence>
<comment type="caution">
    <text evidence="2">The sequence shown here is derived from an EMBL/GenBank/DDBJ whole genome shotgun (WGS) entry which is preliminary data.</text>
</comment>
<reference evidence="2 3" key="1">
    <citation type="submission" date="2018-06" db="EMBL/GenBank/DDBJ databases">
        <title>Comparative genomics reveals the genomic features of Rhizophagus irregularis, R. cerebriforme, R. diaphanum and Gigaspora rosea, and their symbiotic lifestyle signature.</title>
        <authorList>
            <person name="Morin E."/>
            <person name="San Clemente H."/>
            <person name="Chen E.C.H."/>
            <person name="De La Providencia I."/>
            <person name="Hainaut M."/>
            <person name="Kuo A."/>
            <person name="Kohler A."/>
            <person name="Murat C."/>
            <person name="Tang N."/>
            <person name="Roy S."/>
            <person name="Loubradou J."/>
            <person name="Henrissat B."/>
            <person name="Grigoriev I.V."/>
            <person name="Corradi N."/>
            <person name="Roux C."/>
            <person name="Martin F.M."/>
        </authorList>
    </citation>
    <scope>NUCLEOTIDE SEQUENCE [LARGE SCALE GENOMIC DNA]</scope>
    <source>
        <strain evidence="2 3">DAOM 227022</strain>
    </source>
</reference>
<evidence type="ECO:0000313" key="3">
    <source>
        <dbReference type="Proteomes" id="UP000265703"/>
    </source>
</evidence>